<dbReference type="SUPFAM" id="SSF54909">
    <property type="entry name" value="Dimeric alpha+beta barrel"/>
    <property type="match status" value="1"/>
</dbReference>
<dbReference type="EC" id="1.13.12.21" evidence="1"/>
<dbReference type="KEGG" id="nfn:NFRAN_2061"/>
<sequence length="64" mass="7455">MQKDAIKQITKKYDGFISAYIHISMDGIKVLSYIQWENKDAIEKMLNDTKVIIHICMTLINLPK</sequence>
<evidence type="ECO:0000313" key="2">
    <source>
        <dbReference type="Proteomes" id="UP000294299"/>
    </source>
</evidence>
<dbReference type="InterPro" id="IPR011008">
    <property type="entry name" value="Dimeric_a/b-barrel"/>
</dbReference>
<name>A0A484IAT8_9ARCH</name>
<proteinExistence type="predicted"/>
<protein>
    <submittedName>
        <fullName evidence="1">Tetracenomycin-F1 monooxygenase</fullName>
        <ecNumber evidence="1">1.13.12.21</ecNumber>
    </submittedName>
</protein>
<dbReference type="Proteomes" id="UP000294299">
    <property type="component" value="Chromosome NFRAN"/>
</dbReference>
<evidence type="ECO:0000313" key="1">
    <source>
        <dbReference type="EMBL" id="VFJ14383.1"/>
    </source>
</evidence>
<accession>A0A484IAT8</accession>
<dbReference type="AlphaFoldDB" id="A0A484IAT8"/>
<organism evidence="1 2">
    <name type="scientific">Candidatus Nitrosocosmicus franklandianus</name>
    <dbReference type="NCBI Taxonomy" id="1798806"/>
    <lineage>
        <taxon>Archaea</taxon>
        <taxon>Nitrososphaerota</taxon>
        <taxon>Nitrososphaeria</taxon>
        <taxon>Nitrososphaerales</taxon>
        <taxon>Nitrososphaeraceae</taxon>
        <taxon>Candidatus Nitrosocosmicus</taxon>
    </lineage>
</organism>
<gene>
    <name evidence="1" type="ORF">NFRAN_2061</name>
</gene>
<keyword evidence="2" id="KW-1185">Reference proteome</keyword>
<dbReference type="Gene3D" id="3.30.70.100">
    <property type="match status" value="1"/>
</dbReference>
<reference evidence="1 2" key="1">
    <citation type="submission" date="2019-02" db="EMBL/GenBank/DDBJ databases">
        <authorList>
            <person name="Lehtovirta-Morley E L."/>
        </authorList>
    </citation>
    <scope>NUCLEOTIDE SEQUENCE [LARGE SCALE GENOMIC DNA]</scope>
    <source>
        <strain evidence="1">NFRAN1</strain>
    </source>
</reference>
<keyword evidence="1" id="KW-0560">Oxidoreductase</keyword>
<dbReference type="GO" id="GO:0004497">
    <property type="term" value="F:monooxygenase activity"/>
    <property type="evidence" value="ECO:0007669"/>
    <property type="project" value="UniProtKB-KW"/>
</dbReference>
<keyword evidence="1" id="KW-0503">Monooxygenase</keyword>
<dbReference type="OrthoDB" id="11011at2157"/>
<dbReference type="EMBL" id="LR216287">
    <property type="protein sequence ID" value="VFJ14383.1"/>
    <property type="molecule type" value="Genomic_DNA"/>
</dbReference>